<evidence type="ECO:0008006" key="3">
    <source>
        <dbReference type="Google" id="ProtNLM"/>
    </source>
</evidence>
<reference evidence="1 2" key="1">
    <citation type="journal article" date="2014" name="BMC Genomics">
        <title>Genome based analysis of type-I polyketide synthase and nonribosomal peptide synthetase gene clusters in seven strains of five representative Nocardia species.</title>
        <authorList>
            <person name="Komaki H."/>
            <person name="Ichikawa N."/>
            <person name="Hosoyama A."/>
            <person name="Takahashi-Nakaguchi A."/>
            <person name="Matsuzawa T."/>
            <person name="Suzuki K."/>
            <person name="Fujita N."/>
            <person name="Gonoi T."/>
        </authorList>
    </citation>
    <scope>NUCLEOTIDE SEQUENCE [LARGE SCALE GENOMIC DNA]</scope>
    <source>
        <strain evidence="1 2">NBRC 15531</strain>
    </source>
</reference>
<dbReference type="Pfam" id="PF10604">
    <property type="entry name" value="Polyketide_cyc2"/>
    <property type="match status" value="1"/>
</dbReference>
<dbReference type="InterPro" id="IPR019587">
    <property type="entry name" value="Polyketide_cyclase/dehydratase"/>
</dbReference>
<dbReference type="GeneID" id="91519182"/>
<dbReference type="OrthoDB" id="9810827at2"/>
<dbReference type="EMBL" id="BAFO02000033">
    <property type="protein sequence ID" value="GAD86834.1"/>
    <property type="molecule type" value="Genomic_DNA"/>
</dbReference>
<dbReference type="Gene3D" id="3.30.530.20">
    <property type="match status" value="1"/>
</dbReference>
<dbReference type="eggNOG" id="ENOG5032RYZ">
    <property type="taxonomic scope" value="Bacteria"/>
</dbReference>
<evidence type="ECO:0000313" key="2">
    <source>
        <dbReference type="Proteomes" id="UP000017048"/>
    </source>
</evidence>
<organism evidence="1 2">
    <name type="scientific">Nocardia asteroides NBRC 15531</name>
    <dbReference type="NCBI Taxonomy" id="1110697"/>
    <lineage>
        <taxon>Bacteria</taxon>
        <taxon>Bacillati</taxon>
        <taxon>Actinomycetota</taxon>
        <taxon>Actinomycetes</taxon>
        <taxon>Mycobacteriales</taxon>
        <taxon>Nocardiaceae</taxon>
        <taxon>Nocardia</taxon>
    </lineage>
</organism>
<gene>
    <name evidence="1" type="ORF">NCAST_33_02130</name>
</gene>
<protein>
    <recommendedName>
        <fullName evidence="3">Polyketide cyclase/dehydrase</fullName>
    </recommendedName>
</protein>
<dbReference type="EMBL" id="AB685274">
    <property type="protein sequence ID" value="BAO99020.1"/>
    <property type="molecule type" value="Genomic_DNA"/>
</dbReference>
<evidence type="ECO:0000313" key="1">
    <source>
        <dbReference type="EMBL" id="GAD86834.1"/>
    </source>
</evidence>
<dbReference type="RefSeq" id="WP_019048612.1">
    <property type="nucleotide sequence ID" value="NZ_BAFO02000033.1"/>
</dbReference>
<dbReference type="Proteomes" id="UP000017048">
    <property type="component" value="Unassembled WGS sequence"/>
</dbReference>
<sequence length="145" mass="15315">MILAEATAETVATPATLFAIWGDMASWPEWNADTAWVRLDGPFAEGATGRLKPKGGPAVRFEVTRLTDTEFVDVSRLLGATLTFAHTVVPAGAGRVTVTVRVELDGPLRRLWHLVLGRDVAASVAPDLAALIARAEAVDAAVGRA</sequence>
<dbReference type="STRING" id="1824.SAMN05444423_1011795"/>
<dbReference type="InterPro" id="IPR023393">
    <property type="entry name" value="START-like_dom_sf"/>
</dbReference>
<name>U5EP29_NOCAS</name>
<proteinExistence type="predicted"/>
<dbReference type="SUPFAM" id="SSF55961">
    <property type="entry name" value="Bet v1-like"/>
    <property type="match status" value="1"/>
</dbReference>
<dbReference type="AlphaFoldDB" id="U5EP29"/>
<accession>U5EP29</accession>
<keyword evidence="2" id="KW-1185">Reference proteome</keyword>